<feature type="region of interest" description="Disordered" evidence="10">
    <location>
        <begin position="327"/>
        <end position="370"/>
    </location>
</feature>
<dbReference type="InterPro" id="IPR000719">
    <property type="entry name" value="Prot_kinase_dom"/>
</dbReference>
<dbReference type="PANTHER" id="PTHR43289">
    <property type="entry name" value="MITOGEN-ACTIVATED PROTEIN KINASE KINASE KINASE 20-RELATED"/>
    <property type="match status" value="1"/>
</dbReference>
<keyword evidence="14" id="KW-1185">Reference proteome</keyword>
<feature type="binding site" evidence="9">
    <location>
        <position position="41"/>
    </location>
    <ligand>
        <name>ATP</name>
        <dbReference type="ChEBI" id="CHEBI:30616"/>
    </ligand>
</feature>
<comment type="catalytic activity">
    <reaction evidence="7">
        <text>L-threonyl-[protein] + ATP = O-phospho-L-threonyl-[protein] + ADP + H(+)</text>
        <dbReference type="Rhea" id="RHEA:46608"/>
        <dbReference type="Rhea" id="RHEA-COMP:11060"/>
        <dbReference type="Rhea" id="RHEA-COMP:11605"/>
        <dbReference type="ChEBI" id="CHEBI:15378"/>
        <dbReference type="ChEBI" id="CHEBI:30013"/>
        <dbReference type="ChEBI" id="CHEBI:30616"/>
        <dbReference type="ChEBI" id="CHEBI:61977"/>
        <dbReference type="ChEBI" id="CHEBI:456216"/>
        <dbReference type="EC" id="2.7.11.1"/>
    </reaction>
</comment>
<dbReference type="EC" id="2.7.11.1" evidence="1"/>
<feature type="domain" description="PASTA" evidence="12">
    <location>
        <begin position="560"/>
        <end position="626"/>
    </location>
</feature>
<dbReference type="Pfam" id="PF03793">
    <property type="entry name" value="PASTA"/>
    <property type="match status" value="3"/>
</dbReference>
<dbReference type="Proteomes" id="UP000481852">
    <property type="component" value="Unassembled WGS sequence"/>
</dbReference>
<evidence type="ECO:0000256" key="5">
    <source>
        <dbReference type="ARBA" id="ARBA00022777"/>
    </source>
</evidence>
<evidence type="ECO:0000313" key="14">
    <source>
        <dbReference type="Proteomes" id="UP000481852"/>
    </source>
</evidence>
<evidence type="ECO:0000259" key="12">
    <source>
        <dbReference type="PROSITE" id="PS51178"/>
    </source>
</evidence>
<dbReference type="RefSeq" id="WP_154524541.1">
    <property type="nucleotide sequence ID" value="NZ_VULZ01000005.1"/>
</dbReference>
<dbReference type="GO" id="GO:0005524">
    <property type="term" value="F:ATP binding"/>
    <property type="evidence" value="ECO:0007669"/>
    <property type="project" value="UniProtKB-UniRule"/>
</dbReference>
<evidence type="ECO:0000256" key="3">
    <source>
        <dbReference type="ARBA" id="ARBA00022679"/>
    </source>
</evidence>
<dbReference type="FunFam" id="3.30.200.20:FF:000035">
    <property type="entry name" value="Serine/threonine protein kinase Stk1"/>
    <property type="match status" value="1"/>
</dbReference>
<feature type="compositionally biased region" description="Acidic residues" evidence="10">
    <location>
        <begin position="332"/>
        <end position="350"/>
    </location>
</feature>
<name>A0A6L5X4K8_9FIRM</name>
<dbReference type="Gene3D" id="1.10.510.10">
    <property type="entry name" value="Transferase(Phosphotransferase) domain 1"/>
    <property type="match status" value="1"/>
</dbReference>
<feature type="domain" description="PASTA" evidence="12">
    <location>
        <begin position="421"/>
        <end position="488"/>
    </location>
</feature>
<protein>
    <recommendedName>
        <fullName evidence="1">non-specific serine/threonine protein kinase</fullName>
        <ecNumber evidence="1">2.7.11.1</ecNumber>
    </recommendedName>
</protein>
<comment type="caution">
    <text evidence="13">The sequence shown here is derived from an EMBL/GenBank/DDBJ whole genome shotgun (WGS) entry which is preliminary data.</text>
</comment>
<evidence type="ECO:0000256" key="1">
    <source>
        <dbReference type="ARBA" id="ARBA00012513"/>
    </source>
</evidence>
<evidence type="ECO:0000256" key="6">
    <source>
        <dbReference type="ARBA" id="ARBA00022840"/>
    </source>
</evidence>
<keyword evidence="2" id="KW-0723">Serine/threonine-protein kinase</keyword>
<dbReference type="InterPro" id="IPR008271">
    <property type="entry name" value="Ser/Thr_kinase_AS"/>
</dbReference>
<organism evidence="13 14">
    <name type="scientific">Porcincola intestinalis</name>
    <dbReference type="NCBI Taxonomy" id="2606632"/>
    <lineage>
        <taxon>Bacteria</taxon>
        <taxon>Bacillati</taxon>
        <taxon>Bacillota</taxon>
        <taxon>Clostridia</taxon>
        <taxon>Lachnospirales</taxon>
        <taxon>Lachnospiraceae</taxon>
        <taxon>Porcincola</taxon>
    </lineage>
</organism>
<keyword evidence="5 13" id="KW-0418">Kinase</keyword>
<feature type="domain" description="Protein kinase" evidence="11">
    <location>
        <begin position="12"/>
        <end position="267"/>
    </location>
</feature>
<dbReference type="FunFam" id="1.10.510.10:FF:000021">
    <property type="entry name" value="Serine/threonine protein kinase"/>
    <property type="match status" value="1"/>
</dbReference>
<dbReference type="PROSITE" id="PS00108">
    <property type="entry name" value="PROTEIN_KINASE_ST"/>
    <property type="match status" value="1"/>
</dbReference>
<accession>A0A6L5X4K8</accession>
<dbReference type="Pfam" id="PF00069">
    <property type="entry name" value="Pkinase"/>
    <property type="match status" value="1"/>
</dbReference>
<keyword evidence="4 9" id="KW-0547">Nucleotide-binding</keyword>
<evidence type="ECO:0000259" key="11">
    <source>
        <dbReference type="PROSITE" id="PS50011"/>
    </source>
</evidence>
<dbReference type="InterPro" id="IPR017441">
    <property type="entry name" value="Protein_kinase_ATP_BS"/>
</dbReference>
<dbReference type="InterPro" id="IPR005543">
    <property type="entry name" value="PASTA_dom"/>
</dbReference>
<dbReference type="Gene3D" id="3.30.10.20">
    <property type="match status" value="3"/>
</dbReference>
<evidence type="ECO:0000256" key="4">
    <source>
        <dbReference type="ARBA" id="ARBA00022741"/>
    </source>
</evidence>
<evidence type="ECO:0000256" key="10">
    <source>
        <dbReference type="SAM" id="MobiDB-lite"/>
    </source>
</evidence>
<dbReference type="Gene3D" id="3.30.200.20">
    <property type="entry name" value="Phosphorylase Kinase, domain 1"/>
    <property type="match status" value="1"/>
</dbReference>
<dbReference type="EMBL" id="VULZ01000005">
    <property type="protein sequence ID" value="MSS14575.1"/>
    <property type="molecule type" value="Genomic_DNA"/>
</dbReference>
<feature type="domain" description="PASTA" evidence="12">
    <location>
        <begin position="489"/>
        <end position="557"/>
    </location>
</feature>
<dbReference type="SMART" id="SM00740">
    <property type="entry name" value="PASTA"/>
    <property type="match status" value="3"/>
</dbReference>
<dbReference type="PROSITE" id="PS50011">
    <property type="entry name" value="PROTEIN_KINASE_DOM"/>
    <property type="match status" value="1"/>
</dbReference>
<dbReference type="AlphaFoldDB" id="A0A6L5X4K8"/>
<gene>
    <name evidence="13" type="primary">pknB</name>
    <name evidence="13" type="ORF">FYJ35_05900</name>
</gene>
<evidence type="ECO:0000313" key="13">
    <source>
        <dbReference type="EMBL" id="MSS14575.1"/>
    </source>
</evidence>
<dbReference type="PROSITE" id="PS00107">
    <property type="entry name" value="PROTEIN_KINASE_ATP"/>
    <property type="match status" value="1"/>
</dbReference>
<reference evidence="13 14" key="1">
    <citation type="submission" date="2019-08" db="EMBL/GenBank/DDBJ databases">
        <title>In-depth cultivation of the pig gut microbiome towards novel bacterial diversity and tailored functional studies.</title>
        <authorList>
            <person name="Wylensek D."/>
            <person name="Hitch T.C.A."/>
            <person name="Clavel T."/>
        </authorList>
    </citation>
    <scope>NUCLEOTIDE SEQUENCE [LARGE SCALE GENOMIC DNA]</scope>
    <source>
        <strain evidence="13 14">Oil+RF-744-WCA-WT-11</strain>
    </source>
</reference>
<evidence type="ECO:0000256" key="2">
    <source>
        <dbReference type="ARBA" id="ARBA00022527"/>
    </source>
</evidence>
<dbReference type="CDD" id="cd14014">
    <property type="entry name" value="STKc_PknB_like"/>
    <property type="match status" value="1"/>
</dbReference>
<dbReference type="GO" id="GO:0004674">
    <property type="term" value="F:protein serine/threonine kinase activity"/>
    <property type="evidence" value="ECO:0007669"/>
    <property type="project" value="UniProtKB-KW"/>
</dbReference>
<evidence type="ECO:0000256" key="8">
    <source>
        <dbReference type="ARBA" id="ARBA00048679"/>
    </source>
</evidence>
<proteinExistence type="predicted"/>
<sequence length="731" mass="78524">MLNAGDSLQNRYEIINCIGSGGMADVYKAKDHRLNRYVAIKVLKPEFRNDAEFVSKFRVEAQAAAGLSHPNIVNVYDVGIEGSVYFIVMELVEGITLKDYIRSKGRLSVREMTGISLQIAAGLEAAHKSGIIHRDIKPQNIIISTDGTAKVADFGIARAASSDTIHPSAMGSVHYSAPEQARGGYSDARSDIYSLGITMYEMLTGKVPFDGDSTVEVALKHLQEDIESPRKYVPDLPVTVEQIILKCTEKSPDRRYQNMTELIHDLKESLVSPNGDFVRPGGLPADGLTQKYSREDLEEINRRASFENGESGKAPFPGLFDGDYDERMNYPPEDEETGDFYGSGEEDFPDEKEVLRGSRKKQRSAGERHGHEKLVAALSALAALVVGLTILYLVLHTYGLISGGHKTQDGQSETPLVLDLTSEPVTVPDLRGLSESEAQARLKKLKLGYRYLGEESSSDYASGTVMSQSSEPGTKVQANSTIGYKLSTGPADSLTVPDLAKKTQKEAESALASMGLNVSVDNTRYSDSIAEGRVITTNPGAGSAVHAGDTVTLYISQGKDTQSITVPDVTGKYKDDAVTMLTNYGLYVYVTSQPSDTVGEGLVISQDLKAGSSVQSGSSITITVSSGPSGQSDIVVGPGQNSASASRTKWMCNAQLNAPPNYSGGNVRITLKQTGAEKTIYEGAGSFPYILNVQGEDGVSTGTAYVYTLDDSGNVTSTTEYDGIDFTQVTG</sequence>
<comment type="catalytic activity">
    <reaction evidence="8">
        <text>L-seryl-[protein] + ATP = O-phospho-L-seryl-[protein] + ADP + H(+)</text>
        <dbReference type="Rhea" id="RHEA:17989"/>
        <dbReference type="Rhea" id="RHEA-COMP:9863"/>
        <dbReference type="Rhea" id="RHEA-COMP:11604"/>
        <dbReference type="ChEBI" id="CHEBI:15378"/>
        <dbReference type="ChEBI" id="CHEBI:29999"/>
        <dbReference type="ChEBI" id="CHEBI:30616"/>
        <dbReference type="ChEBI" id="CHEBI:83421"/>
        <dbReference type="ChEBI" id="CHEBI:456216"/>
        <dbReference type="EC" id="2.7.11.1"/>
    </reaction>
</comment>
<dbReference type="SUPFAM" id="SSF56112">
    <property type="entry name" value="Protein kinase-like (PK-like)"/>
    <property type="match status" value="1"/>
</dbReference>
<dbReference type="NCBIfam" id="NF033483">
    <property type="entry name" value="PknB_PASTA_kin"/>
    <property type="match status" value="1"/>
</dbReference>
<evidence type="ECO:0000256" key="7">
    <source>
        <dbReference type="ARBA" id="ARBA00047899"/>
    </source>
</evidence>
<dbReference type="SMART" id="SM00220">
    <property type="entry name" value="S_TKc"/>
    <property type="match status" value="1"/>
</dbReference>
<keyword evidence="6 9" id="KW-0067">ATP-binding</keyword>
<dbReference type="SUPFAM" id="SSF54184">
    <property type="entry name" value="Penicillin-binding protein 2x (pbp-2x), c-terminal domain"/>
    <property type="match status" value="2"/>
</dbReference>
<evidence type="ECO:0000256" key="9">
    <source>
        <dbReference type="PROSITE-ProRule" id="PRU10141"/>
    </source>
</evidence>
<dbReference type="PROSITE" id="PS51178">
    <property type="entry name" value="PASTA"/>
    <property type="match status" value="3"/>
</dbReference>
<dbReference type="InterPro" id="IPR011009">
    <property type="entry name" value="Kinase-like_dom_sf"/>
</dbReference>
<keyword evidence="3" id="KW-0808">Transferase</keyword>
<dbReference type="CDD" id="cd06577">
    <property type="entry name" value="PASTA_pknB"/>
    <property type="match status" value="3"/>
</dbReference>
<dbReference type="PANTHER" id="PTHR43289:SF34">
    <property type="entry name" value="SERINE_THREONINE-PROTEIN KINASE YBDM-RELATED"/>
    <property type="match status" value="1"/>
</dbReference>